<evidence type="ECO:0000256" key="2">
    <source>
        <dbReference type="ARBA" id="ARBA00022737"/>
    </source>
</evidence>
<evidence type="ECO:0000256" key="6">
    <source>
        <dbReference type="PROSITE-ProRule" id="PRU01263"/>
    </source>
</evidence>
<dbReference type="SUPFAM" id="SSF57716">
    <property type="entry name" value="Glucocorticoid receptor-like (DNA-binding domain)"/>
    <property type="match status" value="1"/>
</dbReference>
<feature type="domain" description="C2H2-type" evidence="8">
    <location>
        <begin position="296"/>
        <end position="323"/>
    </location>
</feature>
<keyword evidence="3 5" id="KW-0863">Zinc-finger</keyword>
<evidence type="ECO:0000256" key="1">
    <source>
        <dbReference type="ARBA" id="ARBA00022723"/>
    </source>
</evidence>
<feature type="domain" description="C2H2-type" evidence="8">
    <location>
        <begin position="381"/>
        <end position="404"/>
    </location>
</feature>
<dbReference type="EMBL" id="JAHIBW010000024">
    <property type="protein sequence ID" value="KAG7298477.1"/>
    <property type="molecule type" value="Genomic_DNA"/>
</dbReference>
<name>A0ABQ7PZT4_PLUXY</name>
<evidence type="ECO:0000313" key="10">
    <source>
        <dbReference type="EMBL" id="KAG7298477.1"/>
    </source>
</evidence>
<dbReference type="Pfam" id="PF00096">
    <property type="entry name" value="zf-C2H2"/>
    <property type="match status" value="2"/>
</dbReference>
<keyword evidence="2" id="KW-0677">Repeat</keyword>
<dbReference type="PROSITE" id="PS51915">
    <property type="entry name" value="ZAD"/>
    <property type="match status" value="1"/>
</dbReference>
<feature type="domain" description="C2H2-type" evidence="8">
    <location>
        <begin position="324"/>
        <end position="351"/>
    </location>
</feature>
<dbReference type="SUPFAM" id="SSF57667">
    <property type="entry name" value="beta-beta-alpha zinc fingers"/>
    <property type="match status" value="4"/>
</dbReference>
<dbReference type="InterPro" id="IPR012934">
    <property type="entry name" value="Znf_AD"/>
</dbReference>
<keyword evidence="11" id="KW-1185">Reference proteome</keyword>
<feature type="binding site" evidence="6">
    <location>
        <position position="7"/>
    </location>
    <ligand>
        <name>Zn(2+)</name>
        <dbReference type="ChEBI" id="CHEBI:29105"/>
    </ligand>
</feature>
<keyword evidence="4 6" id="KW-0862">Zinc</keyword>
<evidence type="ECO:0000259" key="9">
    <source>
        <dbReference type="PROSITE" id="PS51915"/>
    </source>
</evidence>
<feature type="domain" description="C2H2-type" evidence="8">
    <location>
        <begin position="240"/>
        <end position="267"/>
    </location>
</feature>
<feature type="domain" description="ZAD" evidence="9">
    <location>
        <begin position="5"/>
        <end position="79"/>
    </location>
</feature>
<feature type="region of interest" description="Disordered" evidence="7">
    <location>
        <begin position="109"/>
        <end position="172"/>
    </location>
</feature>
<dbReference type="InterPro" id="IPR013087">
    <property type="entry name" value="Znf_C2H2_type"/>
</dbReference>
<evidence type="ECO:0000256" key="5">
    <source>
        <dbReference type="PROSITE-ProRule" id="PRU00042"/>
    </source>
</evidence>
<feature type="binding site" evidence="6">
    <location>
        <position position="55"/>
    </location>
    <ligand>
        <name>Zn(2+)</name>
        <dbReference type="ChEBI" id="CHEBI:29105"/>
    </ligand>
</feature>
<dbReference type="SMART" id="SM00868">
    <property type="entry name" value="zf-AD"/>
    <property type="match status" value="1"/>
</dbReference>
<accession>A0ABQ7PZT4</accession>
<dbReference type="PANTHER" id="PTHR24379:SF127">
    <property type="entry name" value="BLOODY FINGERS-RELATED"/>
    <property type="match status" value="1"/>
</dbReference>
<evidence type="ECO:0000259" key="8">
    <source>
        <dbReference type="PROSITE" id="PS50157"/>
    </source>
</evidence>
<reference evidence="10 11" key="1">
    <citation type="submission" date="2021-06" db="EMBL/GenBank/DDBJ databases">
        <title>A haploid diamondback moth (Plutella xylostella L.) genome assembly resolves 31 chromosomes and identifies a diamide resistance mutation.</title>
        <authorList>
            <person name="Ward C.M."/>
            <person name="Perry K.D."/>
            <person name="Baker G."/>
            <person name="Powis K."/>
            <person name="Heckel D.G."/>
            <person name="Baxter S.W."/>
        </authorList>
    </citation>
    <scope>NUCLEOTIDE SEQUENCE [LARGE SCALE GENOMIC DNA]</scope>
    <source>
        <strain evidence="10 11">LV</strain>
        <tissue evidence="10">Single pupa</tissue>
    </source>
</reference>
<dbReference type="InterPro" id="IPR036236">
    <property type="entry name" value="Znf_C2H2_sf"/>
</dbReference>
<gene>
    <name evidence="10" type="ORF">JYU34_018107</name>
</gene>
<dbReference type="PROSITE" id="PS00028">
    <property type="entry name" value="ZINC_FINGER_C2H2_1"/>
    <property type="match status" value="5"/>
</dbReference>
<organism evidence="10 11">
    <name type="scientific">Plutella xylostella</name>
    <name type="common">Diamondback moth</name>
    <name type="synonym">Plutella maculipennis</name>
    <dbReference type="NCBI Taxonomy" id="51655"/>
    <lineage>
        <taxon>Eukaryota</taxon>
        <taxon>Metazoa</taxon>
        <taxon>Ecdysozoa</taxon>
        <taxon>Arthropoda</taxon>
        <taxon>Hexapoda</taxon>
        <taxon>Insecta</taxon>
        <taxon>Pterygota</taxon>
        <taxon>Neoptera</taxon>
        <taxon>Endopterygota</taxon>
        <taxon>Lepidoptera</taxon>
        <taxon>Glossata</taxon>
        <taxon>Ditrysia</taxon>
        <taxon>Yponomeutoidea</taxon>
        <taxon>Plutellidae</taxon>
        <taxon>Plutella</taxon>
    </lineage>
</organism>
<feature type="binding site" evidence="6">
    <location>
        <position position="10"/>
    </location>
    <ligand>
        <name>Zn(2+)</name>
        <dbReference type="ChEBI" id="CHEBI:29105"/>
    </ligand>
</feature>
<comment type="caution">
    <text evidence="10">The sequence shown here is derived from an EMBL/GenBank/DDBJ whole genome shotgun (WGS) entry which is preliminary data.</text>
</comment>
<evidence type="ECO:0000256" key="3">
    <source>
        <dbReference type="ARBA" id="ARBA00022771"/>
    </source>
</evidence>
<dbReference type="Proteomes" id="UP000823941">
    <property type="component" value="Chromosome 24"/>
</dbReference>
<feature type="binding site" evidence="6">
    <location>
        <position position="52"/>
    </location>
    <ligand>
        <name>Zn(2+)</name>
        <dbReference type="ChEBI" id="CHEBI:29105"/>
    </ligand>
</feature>
<evidence type="ECO:0000256" key="4">
    <source>
        <dbReference type="ARBA" id="ARBA00022833"/>
    </source>
</evidence>
<dbReference type="Gene3D" id="3.40.1800.20">
    <property type="match status" value="1"/>
</dbReference>
<protein>
    <submittedName>
        <fullName evidence="10">Uncharacterized protein</fullName>
    </submittedName>
</protein>
<proteinExistence type="predicted"/>
<dbReference type="SMART" id="SM00355">
    <property type="entry name" value="ZnF_C2H2"/>
    <property type="match status" value="6"/>
</dbReference>
<feature type="compositionally biased region" description="Polar residues" evidence="7">
    <location>
        <begin position="124"/>
        <end position="140"/>
    </location>
</feature>
<feature type="domain" description="C2H2-type" evidence="8">
    <location>
        <begin position="267"/>
        <end position="295"/>
    </location>
</feature>
<sequence>MNTWDCCRTCLATSALNPIFGICEKQEKYTSILSKATRIKINMNDGLPQEMCSSCVATVNKITTFQKICDAANKTLLDLIDTKSSQIKNEPECTSTCYRDNVIGIDISDSSCDDDSRDGGCGSPLSSAQKTQGASQQSGYGHTHPVKTVYSCPAVGSSHSNSPQLNVPTVPPDKTVVNNSYKEFESTVEDLLQRRTQIEFENLKFTPKIKKEVIISKKEKQIKPQVKRIEATKKEQLNSYECEYCHKKYTSKHSYESHLKIHTGTKLICQHCGKQFLTARRLLFHCKSRHGYEKTDKCPHCEWTGVSADALKAHIRLHTGEKPYVCEVCSAAFARGSSYRQHRATHLPEKTVPCDLCPAMFKSYTLMRIHRTRHRPRSSRHRCRRCDASFSSRWHCARHVRRIHGETNVDEFVEKIKINNIES</sequence>
<dbReference type="PANTHER" id="PTHR24379">
    <property type="entry name" value="KRAB AND ZINC FINGER DOMAIN-CONTAINING"/>
    <property type="match status" value="1"/>
</dbReference>
<dbReference type="Pfam" id="PF07776">
    <property type="entry name" value="zf-AD"/>
    <property type="match status" value="1"/>
</dbReference>
<feature type="compositionally biased region" description="Polar residues" evidence="7">
    <location>
        <begin position="157"/>
        <end position="167"/>
    </location>
</feature>
<evidence type="ECO:0000313" key="11">
    <source>
        <dbReference type="Proteomes" id="UP000823941"/>
    </source>
</evidence>
<dbReference type="PROSITE" id="PS50157">
    <property type="entry name" value="ZINC_FINGER_C2H2_2"/>
    <property type="match status" value="5"/>
</dbReference>
<keyword evidence="1 6" id="KW-0479">Metal-binding</keyword>
<evidence type="ECO:0000256" key="7">
    <source>
        <dbReference type="SAM" id="MobiDB-lite"/>
    </source>
</evidence>
<dbReference type="Gene3D" id="3.30.160.60">
    <property type="entry name" value="Classic Zinc Finger"/>
    <property type="match status" value="4"/>
</dbReference>